<evidence type="ECO:0000313" key="2">
    <source>
        <dbReference type="Proteomes" id="UP000275078"/>
    </source>
</evidence>
<evidence type="ECO:0000313" key="1">
    <source>
        <dbReference type="EMBL" id="RPA74478.1"/>
    </source>
</evidence>
<dbReference type="Proteomes" id="UP000275078">
    <property type="component" value="Unassembled WGS sequence"/>
</dbReference>
<proteinExistence type="predicted"/>
<keyword evidence="2" id="KW-1185">Reference proteome</keyword>
<accession>A0A3N4HPQ0</accession>
<sequence>MVDRSQHTDAFLFNRLHSSLDDLAHQLHRPLPAVAKSQPSNELEFEVKECITCLNFDLIELSSGSGTTDFPIIDLLAKGQDFKDFIQRLGRGLVREKLVKLIIMWLEVWKCELRIAMEIAGGYESVQDVGDPGDKEGFTALRRLIAEEGEKKHLMLLFWVRLRSESVEERIWGHLHADEENLGLELE</sequence>
<dbReference type="AlphaFoldDB" id="A0A3N4HPQ0"/>
<reference evidence="1 2" key="1">
    <citation type="journal article" date="2018" name="Nat. Ecol. Evol.">
        <title>Pezizomycetes genomes reveal the molecular basis of ectomycorrhizal truffle lifestyle.</title>
        <authorList>
            <person name="Murat C."/>
            <person name="Payen T."/>
            <person name="Noel B."/>
            <person name="Kuo A."/>
            <person name="Morin E."/>
            <person name="Chen J."/>
            <person name="Kohler A."/>
            <person name="Krizsan K."/>
            <person name="Balestrini R."/>
            <person name="Da Silva C."/>
            <person name="Montanini B."/>
            <person name="Hainaut M."/>
            <person name="Levati E."/>
            <person name="Barry K.W."/>
            <person name="Belfiori B."/>
            <person name="Cichocki N."/>
            <person name="Clum A."/>
            <person name="Dockter R.B."/>
            <person name="Fauchery L."/>
            <person name="Guy J."/>
            <person name="Iotti M."/>
            <person name="Le Tacon F."/>
            <person name="Lindquist E.A."/>
            <person name="Lipzen A."/>
            <person name="Malagnac F."/>
            <person name="Mello A."/>
            <person name="Molinier V."/>
            <person name="Miyauchi S."/>
            <person name="Poulain J."/>
            <person name="Riccioni C."/>
            <person name="Rubini A."/>
            <person name="Sitrit Y."/>
            <person name="Splivallo R."/>
            <person name="Traeger S."/>
            <person name="Wang M."/>
            <person name="Zifcakova L."/>
            <person name="Wipf D."/>
            <person name="Zambonelli A."/>
            <person name="Paolocci F."/>
            <person name="Nowrousian M."/>
            <person name="Ottonello S."/>
            <person name="Baldrian P."/>
            <person name="Spatafora J.W."/>
            <person name="Henrissat B."/>
            <person name="Nagy L.G."/>
            <person name="Aury J.M."/>
            <person name="Wincker P."/>
            <person name="Grigoriev I.V."/>
            <person name="Bonfante P."/>
            <person name="Martin F.M."/>
        </authorList>
    </citation>
    <scope>NUCLEOTIDE SEQUENCE [LARGE SCALE GENOMIC DNA]</scope>
    <source>
        <strain evidence="1 2">RN42</strain>
    </source>
</reference>
<gene>
    <name evidence="1" type="ORF">BJ508DRAFT_418618</name>
</gene>
<organism evidence="1 2">
    <name type="scientific">Ascobolus immersus RN42</name>
    <dbReference type="NCBI Taxonomy" id="1160509"/>
    <lineage>
        <taxon>Eukaryota</taxon>
        <taxon>Fungi</taxon>
        <taxon>Dikarya</taxon>
        <taxon>Ascomycota</taxon>
        <taxon>Pezizomycotina</taxon>
        <taxon>Pezizomycetes</taxon>
        <taxon>Pezizales</taxon>
        <taxon>Ascobolaceae</taxon>
        <taxon>Ascobolus</taxon>
    </lineage>
</organism>
<dbReference type="EMBL" id="ML119789">
    <property type="protein sequence ID" value="RPA74478.1"/>
    <property type="molecule type" value="Genomic_DNA"/>
</dbReference>
<protein>
    <submittedName>
        <fullName evidence="1">Uncharacterized protein</fullName>
    </submittedName>
</protein>
<name>A0A3N4HPQ0_ASCIM</name>